<proteinExistence type="predicted"/>
<accession>A0A934VXK8</accession>
<evidence type="ECO:0000313" key="6">
    <source>
        <dbReference type="Proteomes" id="UP000603141"/>
    </source>
</evidence>
<dbReference type="PANTHER" id="PTHR45586">
    <property type="entry name" value="TPR REPEAT-CONTAINING PROTEIN PA4667"/>
    <property type="match status" value="1"/>
</dbReference>
<dbReference type="AlphaFoldDB" id="A0A934VXK8"/>
<dbReference type="SMART" id="SM00028">
    <property type="entry name" value="TPR"/>
    <property type="match status" value="7"/>
</dbReference>
<comment type="caution">
    <text evidence="5">The sequence shown here is derived from an EMBL/GenBank/DDBJ whole genome shotgun (WGS) entry which is preliminary data.</text>
</comment>
<dbReference type="EMBL" id="JAENIJ010000031">
    <property type="protein sequence ID" value="MBK1883958.1"/>
    <property type="molecule type" value="Genomic_DNA"/>
</dbReference>
<evidence type="ECO:0000256" key="1">
    <source>
        <dbReference type="ARBA" id="ARBA00022737"/>
    </source>
</evidence>
<evidence type="ECO:0000256" key="4">
    <source>
        <dbReference type="SAM" id="SignalP"/>
    </source>
</evidence>
<feature type="signal peptide" evidence="4">
    <location>
        <begin position="1"/>
        <end position="21"/>
    </location>
</feature>
<dbReference type="InterPro" id="IPR011990">
    <property type="entry name" value="TPR-like_helical_dom_sf"/>
</dbReference>
<keyword evidence="6" id="KW-1185">Reference proteome</keyword>
<keyword evidence="4" id="KW-0732">Signal</keyword>
<feature type="region of interest" description="Disordered" evidence="3">
    <location>
        <begin position="946"/>
        <end position="982"/>
    </location>
</feature>
<dbReference type="Proteomes" id="UP000603141">
    <property type="component" value="Unassembled WGS sequence"/>
</dbReference>
<organism evidence="5 6">
    <name type="scientific">Luteolibacter pohnpeiensis</name>
    <dbReference type="NCBI Taxonomy" id="454153"/>
    <lineage>
        <taxon>Bacteria</taxon>
        <taxon>Pseudomonadati</taxon>
        <taxon>Verrucomicrobiota</taxon>
        <taxon>Verrucomicrobiia</taxon>
        <taxon>Verrucomicrobiales</taxon>
        <taxon>Verrucomicrobiaceae</taxon>
        <taxon>Luteolibacter</taxon>
    </lineage>
</organism>
<feature type="chain" id="PRO_5037932845" evidence="4">
    <location>
        <begin position="22"/>
        <end position="982"/>
    </location>
</feature>
<dbReference type="Pfam" id="PF13181">
    <property type="entry name" value="TPR_8"/>
    <property type="match status" value="1"/>
</dbReference>
<dbReference type="InterPro" id="IPR051012">
    <property type="entry name" value="CellSynth/LPSAsmb/PSIAsmb"/>
</dbReference>
<dbReference type="Pfam" id="PF13432">
    <property type="entry name" value="TPR_16"/>
    <property type="match status" value="1"/>
</dbReference>
<gene>
    <name evidence="5" type="ORF">JIN85_16180</name>
</gene>
<dbReference type="RefSeq" id="WP_200272654.1">
    <property type="nucleotide sequence ID" value="NZ_JAENIJ010000031.1"/>
</dbReference>
<evidence type="ECO:0000256" key="3">
    <source>
        <dbReference type="SAM" id="MobiDB-lite"/>
    </source>
</evidence>
<protein>
    <submittedName>
        <fullName evidence="5">Tetratricopeptide repeat protein</fullName>
    </submittedName>
</protein>
<sequence length="982" mass="109608">MRTAPALALLLPVLICIPADGQAPLDRIGQNPAPAVSGGKTASELLATGEKAYNAGNWEAAATAFENFITNYAGLEGTEAAITRVKPLLAICQVRLGKLEEAVPLLEESLALSGLDENVRVDLLFFSGIAHMRTGKADVARQNLGKIFNDAKVERGRRMEALVLAGMTYILEQNWKEAISFFQRYGDEIHQFSAEAGARADILLLHALMQEQQWDEANVQALKLDANLDQVRQVVTFSTLMIQLGAHFLDEGEPYKAIALLQRVPNQKKIERLQTAMLTAAQADLKFASAAGNSIRVSQLQTSVEEMQRELDAFSKMPEFDSAARLRLASAYFGLGRTREGCLILDQMVRQMEPDSIVESATASLMRGWMSLERYARAARTADLYIERCGNLAETPNKADVLFLKAQAIEGQSLYREAADAYLEVAKEFPDQPIGAQAQFMAAYNVLQLENYDESGSMLDQQAKSLKVTDAMWPHVIFWRAMAYYFDQQWEPCRQQLEKYLTAVDKDHIDAEYVDDARFRIAYSHFSEALYPEAIKELKQFETEFPTSEWLAEALLTLGDCQAAEGDLEDAAASYSRIGIEAPGFYDEGWMKRGNLLKVQKDLPGMKKLFTEFLQTRPESPRIAEALQWLGWIAKQQGDLDEARKIYWEAISKFGNDAVRPGLEDIFLALQGFYSGSDRKLLETRFSDELAKAQDQGHKRMAVRLGWALAKLRLATIGSTDPHAKELRQQRYQIELAALVSEIEPKDTAPMILADVGDALAANGDTKQAKEIYEGLRKWWPRSPERDRAYAGLGFASVKEGNEPEALEDFDRFEKTSIMPRSTPDENGITLVQSDLGGEVAIARSKLLANRDPEKSLQILLALQRSKAMPARIRGEAFLEAGRRHVSRQQFREALPYFEQVYLLFNRYPALVASAYFERGQALEKLGLPDKAREVYSELVTRDDLKGTESTKQGLERAQALGGVLAPKNPEGALVPPSSSHD</sequence>
<evidence type="ECO:0000313" key="5">
    <source>
        <dbReference type="EMBL" id="MBK1883958.1"/>
    </source>
</evidence>
<name>A0A934VXK8_9BACT</name>
<reference evidence="5" key="1">
    <citation type="submission" date="2021-01" db="EMBL/GenBank/DDBJ databases">
        <title>Modified the classification status of verrucomicrobia.</title>
        <authorList>
            <person name="Feng X."/>
        </authorList>
    </citation>
    <scope>NUCLEOTIDE SEQUENCE</scope>
    <source>
        <strain evidence="5">KCTC 22041</strain>
    </source>
</reference>
<dbReference type="SUPFAM" id="SSF48452">
    <property type="entry name" value="TPR-like"/>
    <property type="match status" value="4"/>
</dbReference>
<dbReference type="Gene3D" id="1.25.40.10">
    <property type="entry name" value="Tetratricopeptide repeat domain"/>
    <property type="match status" value="6"/>
</dbReference>
<dbReference type="PANTHER" id="PTHR45586:SF1">
    <property type="entry name" value="LIPOPOLYSACCHARIDE ASSEMBLY PROTEIN B"/>
    <property type="match status" value="1"/>
</dbReference>
<keyword evidence="1" id="KW-0677">Repeat</keyword>
<keyword evidence="2" id="KW-0802">TPR repeat</keyword>
<dbReference type="InterPro" id="IPR019734">
    <property type="entry name" value="TPR_rpt"/>
</dbReference>
<evidence type="ECO:0000256" key="2">
    <source>
        <dbReference type="ARBA" id="ARBA00022803"/>
    </source>
</evidence>